<accession>A0AAD7NIY1</accession>
<dbReference type="EMBL" id="JARKIB010000033">
    <property type="protein sequence ID" value="KAJ7762088.1"/>
    <property type="molecule type" value="Genomic_DNA"/>
</dbReference>
<evidence type="ECO:0000313" key="1">
    <source>
        <dbReference type="EMBL" id="KAJ7762088.1"/>
    </source>
</evidence>
<proteinExistence type="predicted"/>
<organism evidence="1 2">
    <name type="scientific">Mycena metata</name>
    <dbReference type="NCBI Taxonomy" id="1033252"/>
    <lineage>
        <taxon>Eukaryota</taxon>
        <taxon>Fungi</taxon>
        <taxon>Dikarya</taxon>
        <taxon>Basidiomycota</taxon>
        <taxon>Agaricomycotina</taxon>
        <taxon>Agaricomycetes</taxon>
        <taxon>Agaricomycetidae</taxon>
        <taxon>Agaricales</taxon>
        <taxon>Marasmiineae</taxon>
        <taxon>Mycenaceae</taxon>
        <taxon>Mycena</taxon>
    </lineage>
</organism>
<gene>
    <name evidence="1" type="ORF">B0H16DRAFT_1808414</name>
</gene>
<dbReference type="AlphaFoldDB" id="A0AAD7NIY1"/>
<sequence>MESRMQGKLERHSFVMKSHAGQGPEPAELEGIYQAMQGSINYLSNIQESSTDWALYILPSMLYNYTDINQLLKHFPLKKMTASSKHYAGYLYALLVLLGYDWHPNDMLLRDKSAHIGAMTIALFECLFNDTEREQSIVANILRTTAQMSHLEHHGVKPAAVTSKLYKRMPEFCLSFPQNMWIDLTLSILTVSAGIILELLSGDHEHLSQDASGILESLVEMGTLPQSETQKPLLNLIFNPSQEIPAPSLLVWKRFYDILNHNGDDSVFLFLLLCERPNWFGAGVAGDPTQLWRLLGQVVLVPERTLKLAERYIALVDKVSSLALEHHITWEAAIHSNFSQWLTISLAVDQKQQEFETVFERLWGKNHVESTPVVYSALQEEWKTFSFDEVSTKQRFAKVLHCTLSLIAPGVEFQPAMEGLPSIIEEIRRRGNPGSKLRVSDILERLVGYITVRKTSAQDGQEVWTKLMGNIEEMKNVFE</sequence>
<protein>
    <submittedName>
        <fullName evidence="1">Uncharacterized protein</fullName>
    </submittedName>
</protein>
<evidence type="ECO:0000313" key="2">
    <source>
        <dbReference type="Proteomes" id="UP001215598"/>
    </source>
</evidence>
<reference evidence="1" key="1">
    <citation type="submission" date="2023-03" db="EMBL/GenBank/DDBJ databases">
        <title>Massive genome expansion in bonnet fungi (Mycena s.s.) driven by repeated elements and novel gene families across ecological guilds.</title>
        <authorList>
            <consortium name="Lawrence Berkeley National Laboratory"/>
            <person name="Harder C.B."/>
            <person name="Miyauchi S."/>
            <person name="Viragh M."/>
            <person name="Kuo A."/>
            <person name="Thoen E."/>
            <person name="Andreopoulos B."/>
            <person name="Lu D."/>
            <person name="Skrede I."/>
            <person name="Drula E."/>
            <person name="Henrissat B."/>
            <person name="Morin E."/>
            <person name="Kohler A."/>
            <person name="Barry K."/>
            <person name="LaButti K."/>
            <person name="Morin E."/>
            <person name="Salamov A."/>
            <person name="Lipzen A."/>
            <person name="Mereny Z."/>
            <person name="Hegedus B."/>
            <person name="Baldrian P."/>
            <person name="Stursova M."/>
            <person name="Weitz H."/>
            <person name="Taylor A."/>
            <person name="Grigoriev I.V."/>
            <person name="Nagy L.G."/>
            <person name="Martin F."/>
            <person name="Kauserud H."/>
        </authorList>
    </citation>
    <scope>NUCLEOTIDE SEQUENCE</scope>
    <source>
        <strain evidence="1">CBHHK182m</strain>
    </source>
</reference>
<name>A0AAD7NIY1_9AGAR</name>
<keyword evidence="2" id="KW-1185">Reference proteome</keyword>
<comment type="caution">
    <text evidence="1">The sequence shown here is derived from an EMBL/GenBank/DDBJ whole genome shotgun (WGS) entry which is preliminary data.</text>
</comment>
<dbReference type="Proteomes" id="UP001215598">
    <property type="component" value="Unassembled WGS sequence"/>
</dbReference>